<dbReference type="PANTHER" id="PTHR12499:SF0">
    <property type="entry name" value="OPTIC ATROPHY 3 PROTEIN"/>
    <property type="match status" value="1"/>
</dbReference>
<keyword evidence="5" id="KW-1185">Reference proteome</keyword>
<dbReference type="RefSeq" id="XP_049181335.1">
    <property type="nucleotide sequence ID" value="XM_049322749.1"/>
</dbReference>
<evidence type="ECO:0000313" key="4">
    <source>
        <dbReference type="EMBL" id="KAI3405590.2"/>
    </source>
</evidence>
<dbReference type="GeneID" id="73379225"/>
<sequence length="211" mass="23263">MSGIALKITSLVIRTVSKPISKAITERARANESFRRHCISFANALHRTDVKLRMNLLGEKKIRVRPLNDHKAIEQGATFISEFFLFSVAGSLIFYEAYRSRKKAADQREALADDIAVLQSEIEYIKAKLGSINIKLDDYKVPQEYKPKYIKINTNEDTHKEKSTAPTEQTAPTAPTQTAQTGENAQATPTAPTQTAQTGGNAQATPTAPTS</sequence>
<accession>A0AAI9WZ67</accession>
<evidence type="ECO:0000313" key="5">
    <source>
        <dbReference type="Proteomes" id="UP001202479"/>
    </source>
</evidence>
<protein>
    <recommendedName>
        <fullName evidence="6">OPA3-like protein</fullName>
    </recommendedName>
</protein>
<dbReference type="InterPro" id="IPR010754">
    <property type="entry name" value="OPA3-like"/>
</dbReference>
<feature type="compositionally biased region" description="Low complexity" evidence="3">
    <location>
        <begin position="164"/>
        <end position="211"/>
    </location>
</feature>
<feature type="region of interest" description="Disordered" evidence="3">
    <location>
        <begin position="152"/>
        <end position="211"/>
    </location>
</feature>
<evidence type="ECO:0000256" key="2">
    <source>
        <dbReference type="ARBA" id="ARBA00023054"/>
    </source>
</evidence>
<dbReference type="GO" id="GO:0019216">
    <property type="term" value="P:regulation of lipid metabolic process"/>
    <property type="evidence" value="ECO:0007669"/>
    <property type="project" value="TreeGrafter"/>
</dbReference>
<dbReference type="PANTHER" id="PTHR12499">
    <property type="entry name" value="OPTIC ATROPHY 3 PROTEIN OPA3"/>
    <property type="match status" value="1"/>
</dbReference>
<evidence type="ECO:0008006" key="6">
    <source>
        <dbReference type="Google" id="ProtNLM"/>
    </source>
</evidence>
<gene>
    <name evidence="4" type="ORF">KGF56_001608</name>
</gene>
<dbReference type="EMBL" id="JAHUZD010000028">
    <property type="protein sequence ID" value="KAI3405590.2"/>
    <property type="molecule type" value="Genomic_DNA"/>
</dbReference>
<evidence type="ECO:0000256" key="1">
    <source>
        <dbReference type="ARBA" id="ARBA00007584"/>
    </source>
</evidence>
<name>A0AAI9WZ67_9ASCO</name>
<dbReference type="Pfam" id="PF07047">
    <property type="entry name" value="OPA3"/>
    <property type="match status" value="1"/>
</dbReference>
<dbReference type="Proteomes" id="UP001202479">
    <property type="component" value="Unassembled WGS sequence"/>
</dbReference>
<proteinExistence type="inferred from homology"/>
<keyword evidence="2" id="KW-0175">Coiled coil</keyword>
<reference evidence="4" key="1">
    <citation type="journal article" date="2022" name="DNA Res.">
        <title>Genome analysis of five recently described species of the CUG-Ser clade uncovers Candida theae as a new hybrid lineage with pathogenic potential in the Candida parapsilosis species complex.</title>
        <authorList>
            <person name="Mixao V."/>
            <person name="Del Olmo V."/>
            <person name="Hegedusova E."/>
            <person name="Saus E."/>
            <person name="Pryszcz L."/>
            <person name="Cillingova A."/>
            <person name="Nosek J."/>
            <person name="Gabaldon T."/>
        </authorList>
    </citation>
    <scope>NUCLEOTIDE SEQUENCE</scope>
    <source>
        <strain evidence="4">CBS 10844</strain>
    </source>
</reference>
<dbReference type="AlphaFoldDB" id="A0AAI9WZ67"/>
<organism evidence="4 5">
    <name type="scientific">Candida oxycetoniae</name>
    <dbReference type="NCBI Taxonomy" id="497107"/>
    <lineage>
        <taxon>Eukaryota</taxon>
        <taxon>Fungi</taxon>
        <taxon>Dikarya</taxon>
        <taxon>Ascomycota</taxon>
        <taxon>Saccharomycotina</taxon>
        <taxon>Pichiomycetes</taxon>
        <taxon>Debaryomycetaceae</taxon>
        <taxon>Candida/Lodderomyces clade</taxon>
        <taxon>Candida</taxon>
    </lineage>
</organism>
<evidence type="ECO:0000256" key="3">
    <source>
        <dbReference type="SAM" id="MobiDB-lite"/>
    </source>
</evidence>
<dbReference type="GO" id="GO:0005739">
    <property type="term" value="C:mitochondrion"/>
    <property type="evidence" value="ECO:0007669"/>
    <property type="project" value="TreeGrafter"/>
</dbReference>
<comment type="caution">
    <text evidence="4">The sequence shown here is derived from an EMBL/GenBank/DDBJ whole genome shotgun (WGS) entry which is preliminary data.</text>
</comment>
<comment type="similarity">
    <text evidence="1">Belongs to the OPA3 family.</text>
</comment>
<feature type="compositionally biased region" description="Basic and acidic residues" evidence="3">
    <location>
        <begin position="154"/>
        <end position="163"/>
    </location>
</feature>